<dbReference type="InterPro" id="IPR035965">
    <property type="entry name" value="PAS-like_dom_sf"/>
</dbReference>
<dbReference type="PANTHER" id="PTHR44757:SF2">
    <property type="entry name" value="BIOFILM ARCHITECTURE MAINTENANCE PROTEIN MBAA"/>
    <property type="match status" value="1"/>
</dbReference>
<dbReference type="InterPro" id="IPR000014">
    <property type="entry name" value="PAS"/>
</dbReference>
<dbReference type="Gene3D" id="3.20.20.450">
    <property type="entry name" value="EAL domain"/>
    <property type="match status" value="1"/>
</dbReference>
<evidence type="ECO:0000259" key="2">
    <source>
        <dbReference type="PROSITE" id="PS50112"/>
    </source>
</evidence>
<dbReference type="InterPro" id="IPR000160">
    <property type="entry name" value="GGDEF_dom"/>
</dbReference>
<dbReference type="Pfam" id="PF00563">
    <property type="entry name" value="EAL"/>
    <property type="match status" value="1"/>
</dbReference>
<keyword evidence="1" id="KW-1133">Transmembrane helix</keyword>
<evidence type="ECO:0000313" key="6">
    <source>
        <dbReference type="Proteomes" id="UP000215224"/>
    </source>
</evidence>
<keyword evidence="6" id="KW-1185">Reference proteome</keyword>
<evidence type="ECO:0000256" key="1">
    <source>
        <dbReference type="SAM" id="Phobius"/>
    </source>
</evidence>
<dbReference type="EMBL" id="CP018866">
    <property type="protein sequence ID" value="AST93662.1"/>
    <property type="molecule type" value="Genomic_DNA"/>
</dbReference>
<dbReference type="AlphaFoldDB" id="A0A223KW18"/>
<dbReference type="NCBIfam" id="TIGR00229">
    <property type="entry name" value="sensory_box"/>
    <property type="match status" value="1"/>
</dbReference>
<dbReference type="STRING" id="1314751.GCA_001591425_04173"/>
<feature type="transmembrane region" description="Helical" evidence="1">
    <location>
        <begin position="35"/>
        <end position="52"/>
    </location>
</feature>
<dbReference type="NCBIfam" id="TIGR00254">
    <property type="entry name" value="GGDEF"/>
    <property type="match status" value="1"/>
</dbReference>
<feature type="domain" description="EAL" evidence="3">
    <location>
        <begin position="352"/>
        <end position="603"/>
    </location>
</feature>
<feature type="domain" description="GGDEF" evidence="4">
    <location>
        <begin position="211"/>
        <end position="343"/>
    </location>
</feature>
<dbReference type="SMART" id="SM00267">
    <property type="entry name" value="GGDEF"/>
    <property type="match status" value="1"/>
</dbReference>
<dbReference type="PANTHER" id="PTHR44757">
    <property type="entry name" value="DIGUANYLATE CYCLASE DGCP"/>
    <property type="match status" value="1"/>
</dbReference>
<dbReference type="CDD" id="cd01949">
    <property type="entry name" value="GGDEF"/>
    <property type="match status" value="1"/>
</dbReference>
<dbReference type="SUPFAM" id="SSF55785">
    <property type="entry name" value="PYP-like sensor domain (PAS domain)"/>
    <property type="match status" value="1"/>
</dbReference>
<dbReference type="KEGG" id="bcoh:BC6307_21525"/>
<dbReference type="PROSITE" id="PS50112">
    <property type="entry name" value="PAS"/>
    <property type="match status" value="1"/>
</dbReference>
<sequence length="603" mass="68965">MKYTGRIVGVFFPILFNVIYIFVRDGSVSFGYERLLSILLNVVVGYFFGLAYDKYRYSKNVSLKQFEYALRSTTDGVAIFNRNGELVYCNEAYLHNLGYKYEEVIKKCWSIGYQVDDIAVVEGKVLESLKGIGNWKGELFGVRKDRTTFPLEVTISTIKETGGFVTVARDITEKKNTERYIKQLANHNELTNLPNRRMLIKHVKKCMEAEQHFAILFMDLDRFKMTNDTLGHAAGDELLLQVAKRLLSLKSDFISVFHFGGDEFLLLVQDCTKEFVKVFANEVIDAINEKYMIVGNEIVITASIGISFYPENSDNPEELISIADTAMYYAKLKGKNNYQFYTVELKEKLEKKMSMETELRNAILNNELYLHYQPKFNLCANEMIGMEALLRWENAKFGNVPPVEFIPLAEETGLIHSIGDWVILQALEQMWEWKRKGYRSMKVSVNLSLVQLRQLDFGKKLAKAIEAYDVDPTLFELEITESVMENVEEILPTLEEIKSIGVGISIDDFGTGFSSLSYLKSLPIDTIKIDRSFILDLIHNKDDEAIVKSILNIGNNLNLSVVAEGIETVEQLNILKELECPIGQGFYFSKPLSTIELEEKFLK</sequence>
<reference evidence="5 6" key="1">
    <citation type="submission" date="2016-12" db="EMBL/GenBank/DDBJ databases">
        <title>The whole genome sequencing and assembly of Bacillus cohnii DSM 6307T strain.</title>
        <authorList>
            <person name="Lee Y.-J."/>
            <person name="Yi H."/>
            <person name="Bahn Y.-S."/>
            <person name="Kim J.F."/>
            <person name="Lee D.-W."/>
        </authorList>
    </citation>
    <scope>NUCLEOTIDE SEQUENCE [LARGE SCALE GENOMIC DNA]</scope>
    <source>
        <strain evidence="5 6">DSM 6307</strain>
    </source>
</reference>
<protein>
    <recommendedName>
        <fullName evidence="7">Diguanylate cyclase</fullName>
    </recommendedName>
</protein>
<keyword evidence="1" id="KW-0472">Membrane</keyword>
<dbReference type="InterPro" id="IPR052155">
    <property type="entry name" value="Biofilm_reg_signaling"/>
</dbReference>
<gene>
    <name evidence="5" type="ORF">BC6307_21525</name>
</gene>
<dbReference type="Proteomes" id="UP000215224">
    <property type="component" value="Chromosome"/>
</dbReference>
<feature type="domain" description="PAS" evidence="2">
    <location>
        <begin position="62"/>
        <end position="107"/>
    </location>
</feature>
<dbReference type="Pfam" id="PF00990">
    <property type="entry name" value="GGDEF"/>
    <property type="match status" value="1"/>
</dbReference>
<dbReference type="PROSITE" id="PS50883">
    <property type="entry name" value="EAL"/>
    <property type="match status" value="1"/>
</dbReference>
<dbReference type="CDD" id="cd00130">
    <property type="entry name" value="PAS"/>
    <property type="match status" value="1"/>
</dbReference>
<dbReference type="Pfam" id="PF13426">
    <property type="entry name" value="PAS_9"/>
    <property type="match status" value="1"/>
</dbReference>
<dbReference type="SUPFAM" id="SSF141868">
    <property type="entry name" value="EAL domain-like"/>
    <property type="match status" value="1"/>
</dbReference>
<dbReference type="InterPro" id="IPR029787">
    <property type="entry name" value="Nucleotide_cyclase"/>
</dbReference>
<dbReference type="RefSeq" id="WP_066420301.1">
    <property type="nucleotide sequence ID" value="NZ_CP018866.1"/>
</dbReference>
<name>A0A223KW18_9BACI</name>
<organism evidence="5 6">
    <name type="scientific">Sutcliffiella cohnii</name>
    <dbReference type="NCBI Taxonomy" id="33932"/>
    <lineage>
        <taxon>Bacteria</taxon>
        <taxon>Bacillati</taxon>
        <taxon>Bacillota</taxon>
        <taxon>Bacilli</taxon>
        <taxon>Bacillales</taxon>
        <taxon>Bacillaceae</taxon>
        <taxon>Sutcliffiella</taxon>
    </lineage>
</organism>
<evidence type="ECO:0008006" key="7">
    <source>
        <dbReference type="Google" id="ProtNLM"/>
    </source>
</evidence>
<feature type="transmembrane region" description="Helical" evidence="1">
    <location>
        <begin position="6"/>
        <end position="23"/>
    </location>
</feature>
<evidence type="ECO:0000259" key="3">
    <source>
        <dbReference type="PROSITE" id="PS50883"/>
    </source>
</evidence>
<keyword evidence="1" id="KW-0812">Transmembrane</keyword>
<dbReference type="Gene3D" id="3.30.70.270">
    <property type="match status" value="1"/>
</dbReference>
<evidence type="ECO:0000313" key="5">
    <source>
        <dbReference type="EMBL" id="AST93662.1"/>
    </source>
</evidence>
<accession>A0A223KW18</accession>
<dbReference type="SMART" id="SM00091">
    <property type="entry name" value="PAS"/>
    <property type="match status" value="1"/>
</dbReference>
<dbReference type="CDD" id="cd01948">
    <property type="entry name" value="EAL"/>
    <property type="match status" value="1"/>
</dbReference>
<dbReference type="InterPro" id="IPR001633">
    <property type="entry name" value="EAL_dom"/>
</dbReference>
<dbReference type="PROSITE" id="PS50887">
    <property type="entry name" value="GGDEF"/>
    <property type="match status" value="1"/>
</dbReference>
<dbReference type="Gene3D" id="3.30.450.20">
    <property type="entry name" value="PAS domain"/>
    <property type="match status" value="1"/>
</dbReference>
<evidence type="ECO:0000259" key="4">
    <source>
        <dbReference type="PROSITE" id="PS50887"/>
    </source>
</evidence>
<proteinExistence type="predicted"/>
<dbReference type="InterPro" id="IPR043128">
    <property type="entry name" value="Rev_trsase/Diguanyl_cyclase"/>
</dbReference>
<dbReference type="SMART" id="SM00052">
    <property type="entry name" value="EAL"/>
    <property type="match status" value="1"/>
</dbReference>
<dbReference type="InterPro" id="IPR035919">
    <property type="entry name" value="EAL_sf"/>
</dbReference>
<dbReference type="SUPFAM" id="SSF55073">
    <property type="entry name" value="Nucleotide cyclase"/>
    <property type="match status" value="1"/>
</dbReference>